<accession>A0A0A9EBL5</accession>
<name>A0A0A9EBL5_ARUDO</name>
<protein>
    <submittedName>
        <fullName evidence="1">Uncharacterized protein</fullName>
    </submittedName>
</protein>
<dbReference type="EMBL" id="GBRH01200454">
    <property type="protein sequence ID" value="JAD97441.1"/>
    <property type="molecule type" value="Transcribed_RNA"/>
</dbReference>
<reference evidence="1" key="1">
    <citation type="submission" date="2014-09" db="EMBL/GenBank/DDBJ databases">
        <authorList>
            <person name="Magalhaes I.L.F."/>
            <person name="Oliveira U."/>
            <person name="Santos F.R."/>
            <person name="Vidigal T.H.D.A."/>
            <person name="Brescovit A.D."/>
            <person name="Santos A.J."/>
        </authorList>
    </citation>
    <scope>NUCLEOTIDE SEQUENCE</scope>
    <source>
        <tissue evidence="1">Shoot tissue taken approximately 20 cm above the soil surface</tissue>
    </source>
</reference>
<organism evidence="1">
    <name type="scientific">Arundo donax</name>
    <name type="common">Giant reed</name>
    <name type="synonym">Donax arundinaceus</name>
    <dbReference type="NCBI Taxonomy" id="35708"/>
    <lineage>
        <taxon>Eukaryota</taxon>
        <taxon>Viridiplantae</taxon>
        <taxon>Streptophyta</taxon>
        <taxon>Embryophyta</taxon>
        <taxon>Tracheophyta</taxon>
        <taxon>Spermatophyta</taxon>
        <taxon>Magnoliopsida</taxon>
        <taxon>Liliopsida</taxon>
        <taxon>Poales</taxon>
        <taxon>Poaceae</taxon>
        <taxon>PACMAD clade</taxon>
        <taxon>Arundinoideae</taxon>
        <taxon>Arundineae</taxon>
        <taxon>Arundo</taxon>
    </lineage>
</organism>
<dbReference type="AlphaFoldDB" id="A0A0A9EBL5"/>
<sequence length="75" mass="8448">MVYIVTTSSMLMLYRPMGMDEDQDFCTGTVLILCGGEVRINFSFATKYASSEQTRVPYSAAGAIPEWQNEGHDWE</sequence>
<proteinExistence type="predicted"/>
<evidence type="ECO:0000313" key="1">
    <source>
        <dbReference type="EMBL" id="JAD97441.1"/>
    </source>
</evidence>
<reference evidence="1" key="2">
    <citation type="journal article" date="2015" name="Data Brief">
        <title>Shoot transcriptome of the giant reed, Arundo donax.</title>
        <authorList>
            <person name="Barrero R.A."/>
            <person name="Guerrero F.D."/>
            <person name="Moolhuijzen P."/>
            <person name="Goolsby J.A."/>
            <person name="Tidwell J."/>
            <person name="Bellgard S.E."/>
            <person name="Bellgard M.I."/>
        </authorList>
    </citation>
    <scope>NUCLEOTIDE SEQUENCE</scope>
    <source>
        <tissue evidence="1">Shoot tissue taken approximately 20 cm above the soil surface</tissue>
    </source>
</reference>